<dbReference type="GO" id="GO:0030639">
    <property type="term" value="P:polyketide biosynthetic process"/>
    <property type="evidence" value="ECO:0007669"/>
    <property type="project" value="TreeGrafter"/>
</dbReference>
<sequence length="265" mass="29296">MSDKPKIISMGYAVPEHSYSQEEIFRAIGYPQRFWKVFKKSGIEKRHLWVPLGEAKKLSWQEQQEEYIRGAVALSKQAVLSCLDGRSPEDIACVVFCSCTGFCPGPTVGHILSKELGFSPRTYHTNIGSQGCEGGFPGLKRASDFTTVTGKPSLVIACELCSCTYFPEPEGKPDPSNHFELARSNAVFADAASCALVGFDDDPRHPLIIDTETHTNTDYIDDLGFVWREGRLRVMLSRRVPKLAPLVIKPAVDAVLQRQGLSVTT</sequence>
<dbReference type="AlphaFoldDB" id="A0A0F9RZ46"/>
<proteinExistence type="predicted"/>
<gene>
    <name evidence="3" type="ORF">LCGC14_0836680</name>
</gene>
<dbReference type="SUPFAM" id="SSF53901">
    <property type="entry name" value="Thiolase-like"/>
    <property type="match status" value="2"/>
</dbReference>
<comment type="caution">
    <text evidence="3">The sequence shown here is derived from an EMBL/GenBank/DDBJ whole genome shotgun (WGS) entry which is preliminary data.</text>
</comment>
<dbReference type="InterPro" id="IPR001099">
    <property type="entry name" value="Chalcone/stilbene_synt_N"/>
</dbReference>
<accession>A0A0F9RZ46</accession>
<dbReference type="PANTHER" id="PTHR11877:SF46">
    <property type="entry name" value="TYPE III POLYKETIDE SYNTHASE A"/>
    <property type="match status" value="1"/>
</dbReference>
<evidence type="ECO:0000313" key="3">
    <source>
        <dbReference type="EMBL" id="KKN30191.1"/>
    </source>
</evidence>
<organism evidence="3">
    <name type="scientific">marine sediment metagenome</name>
    <dbReference type="NCBI Taxonomy" id="412755"/>
    <lineage>
        <taxon>unclassified sequences</taxon>
        <taxon>metagenomes</taxon>
        <taxon>ecological metagenomes</taxon>
    </lineage>
</organism>
<dbReference type="Pfam" id="PF00195">
    <property type="entry name" value="Chal_sti_synt_N"/>
    <property type="match status" value="1"/>
</dbReference>
<reference evidence="3" key="1">
    <citation type="journal article" date="2015" name="Nature">
        <title>Complex archaea that bridge the gap between prokaryotes and eukaryotes.</title>
        <authorList>
            <person name="Spang A."/>
            <person name="Saw J.H."/>
            <person name="Jorgensen S.L."/>
            <person name="Zaremba-Niedzwiedzka K."/>
            <person name="Martijn J."/>
            <person name="Lind A.E."/>
            <person name="van Eijk R."/>
            <person name="Schleper C."/>
            <person name="Guy L."/>
            <person name="Ettema T.J."/>
        </authorList>
    </citation>
    <scope>NUCLEOTIDE SEQUENCE</scope>
</reference>
<dbReference type="EMBL" id="LAZR01002428">
    <property type="protein sequence ID" value="KKN30191.1"/>
    <property type="molecule type" value="Genomic_DNA"/>
</dbReference>
<dbReference type="PANTHER" id="PTHR11877">
    <property type="entry name" value="HYDROXYMETHYLGLUTARYL-COA SYNTHASE"/>
    <property type="match status" value="1"/>
</dbReference>
<name>A0A0F9RZ46_9ZZZZ</name>
<keyword evidence="1" id="KW-0808">Transferase</keyword>
<evidence type="ECO:0000256" key="1">
    <source>
        <dbReference type="ARBA" id="ARBA00022679"/>
    </source>
</evidence>
<dbReference type="InterPro" id="IPR016039">
    <property type="entry name" value="Thiolase-like"/>
</dbReference>
<dbReference type="InterPro" id="IPR011141">
    <property type="entry name" value="Polyketide_synthase_type-III"/>
</dbReference>
<dbReference type="GO" id="GO:0016747">
    <property type="term" value="F:acyltransferase activity, transferring groups other than amino-acyl groups"/>
    <property type="evidence" value="ECO:0007669"/>
    <property type="project" value="InterPro"/>
</dbReference>
<evidence type="ECO:0000259" key="2">
    <source>
        <dbReference type="Pfam" id="PF00195"/>
    </source>
</evidence>
<protein>
    <recommendedName>
        <fullName evidence="2">Chalcone/stilbene synthase N-terminal domain-containing protein</fullName>
    </recommendedName>
</protein>
<dbReference type="Gene3D" id="3.40.47.10">
    <property type="match status" value="1"/>
</dbReference>
<feature type="domain" description="Chalcone/stilbene synthase N-terminal" evidence="2">
    <location>
        <begin position="60"/>
        <end position="200"/>
    </location>
</feature>